<organism evidence="2 3">
    <name type="scientific">Thermomonas brevis</name>
    <dbReference type="NCBI Taxonomy" id="215691"/>
    <lineage>
        <taxon>Bacteria</taxon>
        <taxon>Pseudomonadati</taxon>
        <taxon>Pseudomonadota</taxon>
        <taxon>Gammaproteobacteria</taxon>
        <taxon>Lysobacterales</taxon>
        <taxon>Lysobacteraceae</taxon>
        <taxon>Thermomonas</taxon>
    </lineage>
</organism>
<gene>
    <name evidence="2" type="ORF">H9L17_15465</name>
</gene>
<dbReference type="KEGG" id="tbv:H9L17_15465"/>
<dbReference type="AlphaFoldDB" id="A0A7G9QT61"/>
<dbReference type="InterPro" id="IPR003779">
    <property type="entry name" value="CMD-like"/>
</dbReference>
<dbReference type="PANTHER" id="PTHR35446:SF3">
    <property type="entry name" value="CMD DOMAIN-CONTAINING PROTEIN"/>
    <property type="match status" value="1"/>
</dbReference>
<evidence type="ECO:0000313" key="3">
    <source>
        <dbReference type="Proteomes" id="UP000515977"/>
    </source>
</evidence>
<dbReference type="Pfam" id="PF02627">
    <property type="entry name" value="CMD"/>
    <property type="match status" value="1"/>
</dbReference>
<proteinExistence type="predicted"/>
<protein>
    <submittedName>
        <fullName evidence="2">Peroxidase-related enzyme</fullName>
    </submittedName>
</protein>
<dbReference type="PANTHER" id="PTHR35446">
    <property type="entry name" value="SI:CH211-175M2.5"/>
    <property type="match status" value="1"/>
</dbReference>
<dbReference type="InterPro" id="IPR004675">
    <property type="entry name" value="AhpD_core"/>
</dbReference>
<evidence type="ECO:0000313" key="2">
    <source>
        <dbReference type="EMBL" id="QNN46536.1"/>
    </source>
</evidence>
<dbReference type="NCBIfam" id="TIGR00778">
    <property type="entry name" value="ahpD_dom"/>
    <property type="match status" value="1"/>
</dbReference>
<feature type="domain" description="Carboxymuconolactone decarboxylase-like" evidence="1">
    <location>
        <begin position="47"/>
        <end position="122"/>
    </location>
</feature>
<dbReference type="EMBL" id="CP060711">
    <property type="protein sequence ID" value="QNN46536.1"/>
    <property type="molecule type" value="Genomic_DNA"/>
</dbReference>
<accession>A0A7G9QT61</accession>
<dbReference type="SUPFAM" id="SSF69118">
    <property type="entry name" value="AhpD-like"/>
    <property type="match status" value="1"/>
</dbReference>
<keyword evidence="2" id="KW-0560">Oxidoreductase</keyword>
<dbReference type="InterPro" id="IPR029032">
    <property type="entry name" value="AhpD-like"/>
</dbReference>
<keyword evidence="2" id="KW-0575">Peroxidase</keyword>
<dbReference type="Proteomes" id="UP000515977">
    <property type="component" value="Chromosome"/>
</dbReference>
<reference evidence="2 3" key="1">
    <citation type="submission" date="2020-08" db="EMBL/GenBank/DDBJ databases">
        <title>Genome sequence of Thermomonas brevis KACC 16975T.</title>
        <authorList>
            <person name="Hyun D.-W."/>
            <person name="Bae J.-W."/>
        </authorList>
    </citation>
    <scope>NUCLEOTIDE SEQUENCE [LARGE SCALE GENOMIC DNA]</scope>
    <source>
        <strain evidence="2 3">KACC 16975</strain>
    </source>
</reference>
<dbReference type="GO" id="GO:0051920">
    <property type="term" value="F:peroxiredoxin activity"/>
    <property type="evidence" value="ECO:0007669"/>
    <property type="project" value="InterPro"/>
</dbReference>
<keyword evidence="3" id="KW-1185">Reference proteome</keyword>
<sequence>MSRVNLESQSAPAASQPLLAQIQQAFGATPNMFKAVANSPAALQSMWAAFGALGKGSLGARLGEQIAVAIANRNRCEYCLAAHTVLGQNAGASAADMAAAQVGTSSDARTAAALDFALKVVERRAQVDDADIAGLRKAGFDDGQIVEILAHVALNLFTNYINVALDIPVDFPRVALK</sequence>
<dbReference type="RefSeq" id="WP_187570300.1">
    <property type="nucleotide sequence ID" value="NZ_CP060711.1"/>
</dbReference>
<evidence type="ECO:0000259" key="1">
    <source>
        <dbReference type="Pfam" id="PF02627"/>
    </source>
</evidence>
<dbReference type="InterPro" id="IPR010195">
    <property type="entry name" value="Uncharacterised_peroxidase-rel"/>
</dbReference>
<name>A0A7G9QT61_9GAMM</name>
<dbReference type="Gene3D" id="1.20.1290.10">
    <property type="entry name" value="AhpD-like"/>
    <property type="match status" value="1"/>
</dbReference>
<dbReference type="NCBIfam" id="TIGR01926">
    <property type="entry name" value="peroxid_rel"/>
    <property type="match status" value="1"/>
</dbReference>